<keyword evidence="2" id="KW-0456">Lyase</keyword>
<dbReference type="STRING" id="1122209.SAMN02745752_00033"/>
<dbReference type="GO" id="GO:0006635">
    <property type="term" value="P:fatty acid beta-oxidation"/>
    <property type="evidence" value="ECO:0007669"/>
    <property type="project" value="TreeGrafter"/>
</dbReference>
<dbReference type="InterPro" id="IPR014748">
    <property type="entry name" value="Enoyl-CoA_hydra_C"/>
</dbReference>
<dbReference type="CDD" id="cd06558">
    <property type="entry name" value="crotonase-like"/>
    <property type="match status" value="1"/>
</dbReference>
<dbReference type="EMBL" id="FPJW01000001">
    <property type="protein sequence ID" value="SFW97869.1"/>
    <property type="molecule type" value="Genomic_DNA"/>
</dbReference>
<proteinExistence type="inferred from homology"/>
<protein>
    <submittedName>
        <fullName evidence="4">Enoyl-CoA hydratase</fullName>
    </submittedName>
</protein>
<dbReference type="OrthoDB" id="9807606at2"/>
<dbReference type="FunFam" id="1.10.12.10:FF:000001">
    <property type="entry name" value="Probable enoyl-CoA hydratase, mitochondrial"/>
    <property type="match status" value="1"/>
</dbReference>
<reference evidence="4 5" key="1">
    <citation type="submission" date="2016-11" db="EMBL/GenBank/DDBJ databases">
        <authorList>
            <person name="Jaros S."/>
            <person name="Januszkiewicz K."/>
            <person name="Wedrychowicz H."/>
        </authorList>
    </citation>
    <scope>NUCLEOTIDE SEQUENCE [LARGE SCALE GENOMIC DNA]</scope>
    <source>
        <strain evidence="4 5">DSM 21637</strain>
    </source>
</reference>
<evidence type="ECO:0000256" key="2">
    <source>
        <dbReference type="ARBA" id="ARBA00023239"/>
    </source>
</evidence>
<gene>
    <name evidence="4" type="ORF">SAMN02745752_00033</name>
</gene>
<evidence type="ECO:0000313" key="5">
    <source>
        <dbReference type="Proteomes" id="UP000182350"/>
    </source>
</evidence>
<dbReference type="PANTHER" id="PTHR11941:SF54">
    <property type="entry name" value="ENOYL-COA HYDRATASE, MITOCHONDRIAL"/>
    <property type="match status" value="1"/>
</dbReference>
<accession>A0A1K1TC04</accession>
<dbReference type="InterPro" id="IPR029045">
    <property type="entry name" value="ClpP/crotonase-like_dom_sf"/>
</dbReference>
<dbReference type="Proteomes" id="UP000182350">
    <property type="component" value="Unassembled WGS sequence"/>
</dbReference>
<organism evidence="4 5">
    <name type="scientific">Marinospirillum alkaliphilum DSM 21637</name>
    <dbReference type="NCBI Taxonomy" id="1122209"/>
    <lineage>
        <taxon>Bacteria</taxon>
        <taxon>Pseudomonadati</taxon>
        <taxon>Pseudomonadota</taxon>
        <taxon>Gammaproteobacteria</taxon>
        <taxon>Oceanospirillales</taxon>
        <taxon>Oceanospirillaceae</taxon>
        <taxon>Marinospirillum</taxon>
    </lineage>
</organism>
<comment type="similarity">
    <text evidence="1 3">Belongs to the enoyl-CoA hydratase/isomerase family.</text>
</comment>
<dbReference type="Gene3D" id="3.90.226.10">
    <property type="entry name" value="2-enoyl-CoA Hydratase, Chain A, domain 1"/>
    <property type="match status" value="1"/>
</dbReference>
<keyword evidence="5" id="KW-1185">Reference proteome</keyword>
<dbReference type="Pfam" id="PF00378">
    <property type="entry name" value="ECH_1"/>
    <property type="match status" value="1"/>
</dbReference>
<dbReference type="GO" id="GO:0016836">
    <property type="term" value="F:hydro-lyase activity"/>
    <property type="evidence" value="ECO:0007669"/>
    <property type="project" value="UniProtKB-ARBA"/>
</dbReference>
<dbReference type="PROSITE" id="PS00166">
    <property type="entry name" value="ENOYL_COA_HYDRATASE"/>
    <property type="match status" value="1"/>
</dbReference>
<dbReference type="InterPro" id="IPR018376">
    <property type="entry name" value="Enoyl-CoA_hyd/isom_CS"/>
</dbReference>
<sequence length="261" mass="28232">MAYEHILVETKGAVGVITLNRPRVYNALSMALIAEVGQAITAFERDNTIGCLLIQGSEKVFAAGADIAEMANKEYAELFMSDFPNLPGDGWDALESRRKPMIAAVSGMALGGGCELAMACDFILASETARFGQPEIKLATMPGAGGTQRLTRAIGKAKAMEMCLTGRMMDAAEAERSGLVSRVLSVEELFGEALKTAELIAAQSRPVTLMIREAVDQAYETSLAAGLKFERRAFQSSFAFEDRSEGMQAFVEKRAANFRHR</sequence>
<dbReference type="FunFam" id="3.90.226.10:FF:000009">
    <property type="entry name" value="Carnitinyl-CoA dehydratase"/>
    <property type="match status" value="1"/>
</dbReference>
<dbReference type="AlphaFoldDB" id="A0A1K1TC04"/>
<dbReference type="PANTHER" id="PTHR11941">
    <property type="entry name" value="ENOYL-COA HYDRATASE-RELATED"/>
    <property type="match status" value="1"/>
</dbReference>
<dbReference type="InterPro" id="IPR001753">
    <property type="entry name" value="Enoyl-CoA_hydra/iso"/>
</dbReference>
<dbReference type="Gene3D" id="1.10.12.10">
    <property type="entry name" value="Lyase 2-enoyl-coa Hydratase, Chain A, domain 2"/>
    <property type="match status" value="1"/>
</dbReference>
<name>A0A1K1TC04_9GAMM</name>
<evidence type="ECO:0000256" key="3">
    <source>
        <dbReference type="RuleBase" id="RU003707"/>
    </source>
</evidence>
<dbReference type="RefSeq" id="WP_072324308.1">
    <property type="nucleotide sequence ID" value="NZ_FPJW01000001.1"/>
</dbReference>
<evidence type="ECO:0000313" key="4">
    <source>
        <dbReference type="EMBL" id="SFW97869.1"/>
    </source>
</evidence>
<dbReference type="SUPFAM" id="SSF52096">
    <property type="entry name" value="ClpP/crotonase"/>
    <property type="match status" value="1"/>
</dbReference>
<evidence type="ECO:0000256" key="1">
    <source>
        <dbReference type="ARBA" id="ARBA00005254"/>
    </source>
</evidence>